<dbReference type="GO" id="GO:0042586">
    <property type="term" value="F:peptide deformylase activity"/>
    <property type="evidence" value="ECO:0007669"/>
    <property type="project" value="UniProtKB-UniRule"/>
</dbReference>
<dbReference type="PANTHER" id="PTHR10458:SF22">
    <property type="entry name" value="PEPTIDE DEFORMYLASE"/>
    <property type="match status" value="1"/>
</dbReference>
<proteinExistence type="inferred from homology"/>
<feature type="active site" evidence="2">
    <location>
        <position position="145"/>
    </location>
</feature>
<feature type="binding site" evidence="2">
    <location>
        <position position="100"/>
    </location>
    <ligand>
        <name>Fe cation</name>
        <dbReference type="ChEBI" id="CHEBI:24875"/>
    </ligand>
</feature>
<evidence type="ECO:0000313" key="3">
    <source>
        <dbReference type="EMBL" id="KKQ87132.1"/>
    </source>
</evidence>
<keyword evidence="2" id="KW-0648">Protein biosynthesis</keyword>
<comment type="cofactor">
    <cofactor evidence="2">
        <name>Fe(2+)</name>
        <dbReference type="ChEBI" id="CHEBI:29033"/>
    </cofactor>
    <text evidence="2">Binds 1 Fe(2+) ion.</text>
</comment>
<dbReference type="PIRSF" id="PIRSF004749">
    <property type="entry name" value="Pep_def"/>
    <property type="match status" value="1"/>
</dbReference>
<dbReference type="InterPro" id="IPR023635">
    <property type="entry name" value="Peptide_deformylase"/>
</dbReference>
<comment type="similarity">
    <text evidence="1 2">Belongs to the polypeptide deformylase family.</text>
</comment>
<keyword evidence="2" id="KW-0479">Metal-binding</keyword>
<feature type="binding site" evidence="2">
    <location>
        <position position="144"/>
    </location>
    <ligand>
        <name>Fe cation</name>
        <dbReference type="ChEBI" id="CHEBI:24875"/>
    </ligand>
</feature>
<evidence type="ECO:0000256" key="2">
    <source>
        <dbReference type="HAMAP-Rule" id="MF_00163"/>
    </source>
</evidence>
<dbReference type="Gene3D" id="3.90.45.10">
    <property type="entry name" value="Peptide deformylase"/>
    <property type="match status" value="1"/>
</dbReference>
<dbReference type="Proteomes" id="UP000033944">
    <property type="component" value="Unassembled WGS sequence"/>
</dbReference>
<gene>
    <name evidence="2" type="primary">def</name>
    <name evidence="3" type="ORF">UT10_C0010G0007</name>
</gene>
<dbReference type="Pfam" id="PF01327">
    <property type="entry name" value="Pep_deformylase"/>
    <property type="match status" value="1"/>
</dbReference>
<dbReference type="HAMAP" id="MF_00163">
    <property type="entry name" value="Pep_deformylase"/>
    <property type="match status" value="1"/>
</dbReference>
<organism evidence="3 4">
    <name type="scientific">Candidatus Woesebacteria bacterium GW2011_GWB1_38_8b</name>
    <dbReference type="NCBI Taxonomy" id="1618571"/>
    <lineage>
        <taxon>Bacteria</taxon>
        <taxon>Candidatus Woeseibacteriota</taxon>
    </lineage>
</organism>
<dbReference type="PANTHER" id="PTHR10458">
    <property type="entry name" value="PEPTIDE DEFORMYLASE"/>
    <property type="match status" value="1"/>
</dbReference>
<dbReference type="GO" id="GO:0046872">
    <property type="term" value="F:metal ion binding"/>
    <property type="evidence" value="ECO:0007669"/>
    <property type="project" value="UniProtKB-KW"/>
</dbReference>
<reference evidence="3 4" key="1">
    <citation type="journal article" date="2015" name="Nature">
        <title>rRNA introns, odd ribosomes, and small enigmatic genomes across a large radiation of phyla.</title>
        <authorList>
            <person name="Brown C.T."/>
            <person name="Hug L.A."/>
            <person name="Thomas B.C."/>
            <person name="Sharon I."/>
            <person name="Castelle C.J."/>
            <person name="Singh A."/>
            <person name="Wilkins M.J."/>
            <person name="Williams K.H."/>
            <person name="Banfield J.F."/>
        </authorList>
    </citation>
    <scope>NUCLEOTIDE SEQUENCE [LARGE SCALE GENOMIC DNA]</scope>
</reference>
<comment type="catalytic activity">
    <reaction evidence="2">
        <text>N-terminal N-formyl-L-methionyl-[peptide] + H2O = N-terminal L-methionyl-[peptide] + formate</text>
        <dbReference type="Rhea" id="RHEA:24420"/>
        <dbReference type="Rhea" id="RHEA-COMP:10639"/>
        <dbReference type="Rhea" id="RHEA-COMP:10640"/>
        <dbReference type="ChEBI" id="CHEBI:15377"/>
        <dbReference type="ChEBI" id="CHEBI:15740"/>
        <dbReference type="ChEBI" id="CHEBI:49298"/>
        <dbReference type="ChEBI" id="CHEBI:64731"/>
        <dbReference type="EC" id="3.5.1.88"/>
    </reaction>
</comment>
<dbReference type="SUPFAM" id="SSF56420">
    <property type="entry name" value="Peptide deformylase"/>
    <property type="match status" value="1"/>
</dbReference>
<dbReference type="NCBIfam" id="TIGR00079">
    <property type="entry name" value="pept_deformyl"/>
    <property type="match status" value="1"/>
</dbReference>
<comment type="caution">
    <text evidence="3">The sequence shown here is derived from an EMBL/GenBank/DDBJ whole genome shotgun (WGS) entry which is preliminary data.</text>
</comment>
<evidence type="ECO:0000313" key="4">
    <source>
        <dbReference type="Proteomes" id="UP000033944"/>
    </source>
</evidence>
<dbReference type="PATRIC" id="fig|1618571.3.peg.461"/>
<dbReference type="EMBL" id="LBVN01000010">
    <property type="protein sequence ID" value="KKQ87132.1"/>
    <property type="molecule type" value="Genomic_DNA"/>
</dbReference>
<sequence>MAIRTTIQIGDPRLKAKNVEVKDFSNPKVKKVIKDLKDTMRKHDLIGMAAPQIGENYKIFITQPRKTKARKLPFTDKVRVYINPKIIKFPKPQNIIYEGCGSVLNGGLFGPVKRPKEVTIVATNEKGKNFQLRCDGILARVIQHEYDHMFGIEFTEKIDDYKKLIAREFYLKNIRNSKEQLDASKVNILEAKDL</sequence>
<name>A0A0G0L841_9BACT</name>
<dbReference type="EC" id="3.5.1.88" evidence="2"/>
<keyword evidence="2" id="KW-0378">Hydrolase</keyword>
<comment type="function">
    <text evidence="2">Removes the formyl group from the N-terminal Met of newly synthesized proteins. Requires at least a dipeptide for an efficient rate of reaction. N-terminal L-methionine is a prerequisite for activity but the enzyme has broad specificity at other positions.</text>
</comment>
<feature type="binding site" evidence="2">
    <location>
        <position position="148"/>
    </location>
    <ligand>
        <name>Fe cation</name>
        <dbReference type="ChEBI" id="CHEBI:24875"/>
    </ligand>
</feature>
<keyword evidence="2" id="KW-0408">Iron</keyword>
<dbReference type="CDD" id="cd00487">
    <property type="entry name" value="Pep_deformylase"/>
    <property type="match status" value="1"/>
</dbReference>
<dbReference type="AlphaFoldDB" id="A0A0G0L841"/>
<evidence type="ECO:0000256" key="1">
    <source>
        <dbReference type="ARBA" id="ARBA00010759"/>
    </source>
</evidence>
<dbReference type="GO" id="GO:0006412">
    <property type="term" value="P:translation"/>
    <property type="evidence" value="ECO:0007669"/>
    <property type="project" value="UniProtKB-UniRule"/>
</dbReference>
<protein>
    <recommendedName>
        <fullName evidence="2">Peptide deformylase</fullName>
        <shortName evidence="2">PDF</shortName>
        <ecNumber evidence="2">3.5.1.88</ecNumber>
    </recommendedName>
    <alternativeName>
        <fullName evidence="2">Polypeptide deformylase</fullName>
    </alternativeName>
</protein>
<dbReference type="PRINTS" id="PR01576">
    <property type="entry name" value="PDEFORMYLASE"/>
</dbReference>
<accession>A0A0G0L841</accession>
<dbReference type="InterPro" id="IPR036821">
    <property type="entry name" value="Peptide_deformylase_sf"/>
</dbReference>